<keyword evidence="5" id="KW-0813">Transport</keyword>
<reference evidence="8 9" key="1">
    <citation type="submission" date="2018-05" db="EMBL/GenBank/DDBJ databases">
        <title>Coraliomargarita sinensis sp. nov., isolated from a marine solar saltern.</title>
        <authorList>
            <person name="Zhou L.Y."/>
        </authorList>
    </citation>
    <scope>NUCLEOTIDE SEQUENCE [LARGE SCALE GENOMIC DNA]</scope>
    <source>
        <strain evidence="8 9">WN38</strain>
    </source>
</reference>
<keyword evidence="9" id="KW-1185">Reference proteome</keyword>
<dbReference type="InterPro" id="IPR000515">
    <property type="entry name" value="MetI-like"/>
</dbReference>
<dbReference type="AlphaFoldDB" id="A0A317ZHH9"/>
<feature type="transmembrane region" description="Helical" evidence="5">
    <location>
        <begin position="569"/>
        <end position="590"/>
    </location>
</feature>
<comment type="function">
    <text evidence="6">Part of the binding-protein-dependent transport system for phosphate; probably responsible for the translocation of the substrate across the membrane.</text>
</comment>
<dbReference type="InParanoid" id="A0A317ZHH9"/>
<name>A0A317ZHH9_9BACT</name>
<dbReference type="GO" id="GO:0006817">
    <property type="term" value="P:phosphate ion transport"/>
    <property type="evidence" value="ECO:0007669"/>
    <property type="project" value="UniProtKB-KW"/>
</dbReference>
<organism evidence="8 9">
    <name type="scientific">Coraliomargarita sinensis</name>
    <dbReference type="NCBI Taxonomy" id="2174842"/>
    <lineage>
        <taxon>Bacteria</taxon>
        <taxon>Pseudomonadati</taxon>
        <taxon>Verrucomicrobiota</taxon>
        <taxon>Opitutia</taxon>
        <taxon>Puniceicoccales</taxon>
        <taxon>Coraliomargaritaceae</taxon>
        <taxon>Coraliomargarita</taxon>
    </lineage>
</organism>
<dbReference type="Pfam" id="PF00528">
    <property type="entry name" value="BPD_transp_1"/>
    <property type="match status" value="1"/>
</dbReference>
<evidence type="ECO:0000256" key="4">
    <source>
        <dbReference type="ARBA" id="ARBA00023136"/>
    </source>
</evidence>
<dbReference type="SUPFAM" id="SSF161098">
    <property type="entry name" value="MetI-like"/>
    <property type="match status" value="1"/>
</dbReference>
<dbReference type="OrthoDB" id="9785113at2"/>
<comment type="caution">
    <text evidence="8">The sequence shown here is derived from an EMBL/GenBank/DDBJ whole genome shotgun (WGS) entry which is preliminary data.</text>
</comment>
<dbReference type="PANTHER" id="PTHR42727">
    <property type="entry name" value="PHOSPHATE TRANSPORT SYSTEM PERMEASE PROTEIN"/>
    <property type="match status" value="1"/>
</dbReference>
<dbReference type="CDD" id="cd06261">
    <property type="entry name" value="TM_PBP2"/>
    <property type="match status" value="1"/>
</dbReference>
<proteinExistence type="inferred from homology"/>
<comment type="similarity">
    <text evidence="6">Belongs to the binding-protein-dependent transport system permease family. CysTW subfamily.</text>
</comment>
<evidence type="ECO:0000256" key="5">
    <source>
        <dbReference type="RuleBase" id="RU363032"/>
    </source>
</evidence>
<dbReference type="InterPro" id="IPR035906">
    <property type="entry name" value="MetI-like_sf"/>
</dbReference>
<dbReference type="Gene3D" id="1.10.3720.10">
    <property type="entry name" value="MetI-like"/>
    <property type="match status" value="1"/>
</dbReference>
<dbReference type="RefSeq" id="WP_110131464.1">
    <property type="nucleotide sequence ID" value="NZ_QHJQ01000007.1"/>
</dbReference>
<dbReference type="GO" id="GO:0005315">
    <property type="term" value="F:phosphate transmembrane transporter activity"/>
    <property type="evidence" value="ECO:0007669"/>
    <property type="project" value="InterPro"/>
</dbReference>
<dbReference type="Proteomes" id="UP000247099">
    <property type="component" value="Unassembled WGS sequence"/>
</dbReference>
<gene>
    <name evidence="8" type="primary">pstC</name>
    <name evidence="8" type="ORF">DDZ13_10770</name>
</gene>
<feature type="domain" description="ABC transmembrane type-1" evidence="7">
    <location>
        <begin position="362"/>
        <end position="590"/>
    </location>
</feature>
<feature type="transmembrane region" description="Helical" evidence="5">
    <location>
        <begin position="34"/>
        <end position="54"/>
    </location>
</feature>
<protein>
    <recommendedName>
        <fullName evidence="6">Phosphate transport system permease protein</fullName>
    </recommendedName>
</protein>
<dbReference type="InterPro" id="IPR011864">
    <property type="entry name" value="Phosphate_PstC"/>
</dbReference>
<dbReference type="PROSITE" id="PS50928">
    <property type="entry name" value="ABC_TM1"/>
    <property type="match status" value="1"/>
</dbReference>
<comment type="subcellular location">
    <subcellularLocation>
        <location evidence="1 5">Cell membrane</location>
        <topology evidence="1 5">Multi-pass membrane protein</topology>
    </subcellularLocation>
</comment>
<evidence type="ECO:0000256" key="6">
    <source>
        <dbReference type="RuleBase" id="RU363054"/>
    </source>
</evidence>
<evidence type="ECO:0000313" key="9">
    <source>
        <dbReference type="Proteomes" id="UP000247099"/>
    </source>
</evidence>
<feature type="transmembrane region" description="Helical" evidence="5">
    <location>
        <begin position="366"/>
        <end position="387"/>
    </location>
</feature>
<evidence type="ECO:0000256" key="3">
    <source>
        <dbReference type="ARBA" id="ARBA00022989"/>
    </source>
</evidence>
<feature type="transmembrane region" description="Helical" evidence="5">
    <location>
        <begin position="449"/>
        <end position="472"/>
    </location>
</feature>
<keyword evidence="6" id="KW-0592">Phosphate transport</keyword>
<keyword evidence="4 5" id="KW-0472">Membrane</keyword>
<sequence>MSNQDQEKHSAEPAFKERRAILFGQDSDSIIKSFFGSSAMVAIVVLALITIFLFKEGAGFIQLYHKSLQEYRLSGLEYVDILKEKREGYTSLTRYLNDVKADWINALKAEGLPQSEINKRVMSPEAKEFFFGYMRAGSELRRFVKTKMDSAIEARDQHTTNENLRTTLANYSDRIERIRDPDNAFTEEDRSKYQLRLREYAQDNLTSDANASSMQQRAEELKEGAAIEPEDRQTFIMLLEDEYDRIESTIQPIDFSKTINRVTDEQEAYREVINSLREKLIAANATADAIDFDNEAIESRIQKFKGLNQIFFDSFEPHLAKLAAWDQNAKVSIWQALGAFLAGRDWITASDQQDWYGLLPLLSGSLLISAIAMFFAIPFGVGAAIYVNQIAGPTERNFIKPYIEFVSAIPSVVIGFFGVVVFGEAIRLLSQQEFMQWVPFFPVQERLNAFTAGCLLALMAIPTIFTLAEDAINNVPRHLKEASLAMGATRLQTTMRVIVPTALSGIISAIMLGFGRVIGETMVVLLCAGNRIRIPDFTEGLGVFFEPVHTMTGIIAQEMGEVVHGSLHYRALFMVGIVLFFVSLLINYSAQWVVKRYRKIGD</sequence>
<keyword evidence="2 5" id="KW-0812">Transmembrane</keyword>
<evidence type="ECO:0000256" key="1">
    <source>
        <dbReference type="ARBA" id="ARBA00004651"/>
    </source>
</evidence>
<dbReference type="EMBL" id="QHJQ01000007">
    <property type="protein sequence ID" value="PXA03767.1"/>
    <property type="molecule type" value="Genomic_DNA"/>
</dbReference>
<keyword evidence="3 5" id="KW-1133">Transmembrane helix</keyword>
<feature type="transmembrane region" description="Helical" evidence="5">
    <location>
        <begin position="493"/>
        <end position="514"/>
    </location>
</feature>
<evidence type="ECO:0000259" key="7">
    <source>
        <dbReference type="PROSITE" id="PS50928"/>
    </source>
</evidence>
<evidence type="ECO:0000313" key="8">
    <source>
        <dbReference type="EMBL" id="PXA03767.1"/>
    </source>
</evidence>
<feature type="transmembrane region" description="Helical" evidence="5">
    <location>
        <begin position="408"/>
        <end position="429"/>
    </location>
</feature>
<dbReference type="GO" id="GO:0005886">
    <property type="term" value="C:plasma membrane"/>
    <property type="evidence" value="ECO:0007669"/>
    <property type="project" value="UniProtKB-SubCell"/>
</dbReference>
<accession>A0A317ZHH9</accession>
<dbReference type="NCBIfam" id="TIGR02138">
    <property type="entry name" value="phosphate_pstC"/>
    <property type="match status" value="1"/>
</dbReference>
<evidence type="ECO:0000256" key="2">
    <source>
        <dbReference type="ARBA" id="ARBA00022692"/>
    </source>
</evidence>
<keyword evidence="6" id="KW-1003">Cell membrane</keyword>
<dbReference type="PANTHER" id="PTHR42727:SF1">
    <property type="entry name" value="PHOSPHATE TRANSPORT SYSTEM PERMEASE"/>
    <property type="match status" value="1"/>
</dbReference>